<dbReference type="EMBL" id="JAAIIH010000001">
    <property type="protein sequence ID" value="NMM99903.1"/>
    <property type="molecule type" value="Genomic_DNA"/>
</dbReference>
<evidence type="ECO:0000313" key="1">
    <source>
        <dbReference type="EMBL" id="NMM99903.1"/>
    </source>
</evidence>
<dbReference type="AlphaFoldDB" id="A0A7Y0HYM0"/>
<reference evidence="1 2" key="1">
    <citation type="submission" date="2020-02" db="EMBL/GenBank/DDBJ databases">
        <title>Characterization of phylogenetic diversity of novel bifidobacterial species isolated in Czech ZOOs.</title>
        <authorList>
            <person name="Lugli G.A."/>
            <person name="Vera N.B."/>
            <person name="Ventura M."/>
        </authorList>
    </citation>
    <scope>NUCLEOTIDE SEQUENCE [LARGE SCALE GENOMIC DNA]</scope>
    <source>
        <strain evidence="1 2">DSM 109958</strain>
    </source>
</reference>
<name>A0A7Y0HYM0_9BIFI</name>
<protein>
    <recommendedName>
        <fullName evidence="3">Plasmid replication, integration and excision activator</fullName>
    </recommendedName>
</protein>
<comment type="caution">
    <text evidence="1">The sequence shown here is derived from an EMBL/GenBank/DDBJ whole genome shotgun (WGS) entry which is preliminary data.</text>
</comment>
<proteinExistence type="predicted"/>
<sequence length="104" mass="11322">MVMAMTPVDVQRFGSLSVVAVMPDERDGQQKTDKRSGLPRWRVQALRQPVDGARAQLIYISVPSATPPSFPPMTLIDPVGLVAIDWAMNGSHGLSYMADAVREA</sequence>
<evidence type="ECO:0008006" key="3">
    <source>
        <dbReference type="Google" id="ProtNLM"/>
    </source>
</evidence>
<keyword evidence="2" id="KW-1185">Reference proteome</keyword>
<gene>
    <name evidence="1" type="ORF">G1C96_0481</name>
</gene>
<dbReference type="Proteomes" id="UP000588277">
    <property type="component" value="Unassembled WGS sequence"/>
</dbReference>
<accession>A0A7Y0HYM0</accession>
<organism evidence="1 2">
    <name type="scientific">Bifidobacterium moraviense</name>
    <dbReference type="NCBI Taxonomy" id="2675323"/>
    <lineage>
        <taxon>Bacteria</taxon>
        <taxon>Bacillati</taxon>
        <taxon>Actinomycetota</taxon>
        <taxon>Actinomycetes</taxon>
        <taxon>Bifidobacteriales</taxon>
        <taxon>Bifidobacteriaceae</taxon>
        <taxon>Bifidobacterium</taxon>
    </lineage>
</organism>
<evidence type="ECO:0000313" key="2">
    <source>
        <dbReference type="Proteomes" id="UP000588277"/>
    </source>
</evidence>